<proteinExistence type="inferred from homology"/>
<dbReference type="CDD" id="cd22268">
    <property type="entry name" value="DPBB_RlpA-like"/>
    <property type="match status" value="1"/>
</dbReference>
<evidence type="ECO:0000256" key="4">
    <source>
        <dbReference type="HAMAP-Rule" id="MF_02071"/>
    </source>
</evidence>
<dbReference type="Gene3D" id="2.40.40.10">
    <property type="entry name" value="RlpA-like domain"/>
    <property type="match status" value="1"/>
</dbReference>
<dbReference type="InterPro" id="IPR009009">
    <property type="entry name" value="RlpA-like_DPBB"/>
</dbReference>
<dbReference type="SUPFAM" id="SSF50685">
    <property type="entry name" value="Barwin-like endoglucanases"/>
    <property type="match status" value="1"/>
</dbReference>
<dbReference type="PANTHER" id="PTHR34183">
    <property type="entry name" value="ENDOLYTIC PEPTIDOGLYCAN TRANSGLYCOSYLASE RLPA"/>
    <property type="match status" value="1"/>
</dbReference>
<organism evidence="8 9">
    <name type="scientific">Acidicapsa dinghuensis</name>
    <dbReference type="NCBI Taxonomy" id="2218256"/>
    <lineage>
        <taxon>Bacteria</taxon>
        <taxon>Pseudomonadati</taxon>
        <taxon>Acidobacteriota</taxon>
        <taxon>Terriglobia</taxon>
        <taxon>Terriglobales</taxon>
        <taxon>Acidobacteriaceae</taxon>
        <taxon>Acidicapsa</taxon>
    </lineage>
</organism>
<dbReference type="Pfam" id="PF03330">
    <property type="entry name" value="DPBB_1"/>
    <property type="match status" value="1"/>
</dbReference>
<dbReference type="Proteomes" id="UP001596091">
    <property type="component" value="Unassembled WGS sequence"/>
</dbReference>
<keyword evidence="2 4" id="KW-0456">Lyase</keyword>
<dbReference type="EC" id="4.2.2.-" evidence="4"/>
<gene>
    <name evidence="4" type="primary">rlpA</name>
    <name evidence="8" type="ORF">ACFPT7_01035</name>
</gene>
<accession>A0ABW1E968</accession>
<dbReference type="InterPro" id="IPR034718">
    <property type="entry name" value="RlpA"/>
</dbReference>
<comment type="caution">
    <text evidence="8">The sequence shown here is derived from an EMBL/GenBank/DDBJ whole genome shotgun (WGS) entry which is preliminary data.</text>
</comment>
<keyword evidence="9" id="KW-1185">Reference proteome</keyword>
<dbReference type="RefSeq" id="WP_263334954.1">
    <property type="nucleotide sequence ID" value="NZ_JAGSYH010000002.1"/>
</dbReference>
<comment type="similarity">
    <text evidence="4 5">Belongs to the RlpA family.</text>
</comment>
<sequence>MTETAAAMRATRDGSQLPRAETRGGWMRRTGGFSIAGLTMLVMAGCSHHQNYPVQASAPPITNSSGSSYPSGATADNRVHPAFPGESGTPATRPTPAMPSDSDSSADAEYVETHRPIYSEEGVASWYGPPYNKRQGANGRIYDQNAMTAAHRTLPMGSLIVVTNEKTGQSAVVRVTDRGPFVPGRTLDLSLASAKATGVYLPGTAHVRIDVYETPKPMEAGGRWCVQIGAFEHERKAEKLRDQLERRYETANVIDFEGPTGYWVRIRPQGDDRTRAEEILNRVQPEEGDAYLVRLD</sequence>
<dbReference type="SUPFAM" id="SSF110997">
    <property type="entry name" value="Sporulation related repeat"/>
    <property type="match status" value="1"/>
</dbReference>
<comment type="function">
    <text evidence="4">Lytic transglycosylase with a strong preference for naked glycan strands that lack stem peptides.</text>
</comment>
<feature type="domain" description="SPOR" evidence="7">
    <location>
        <begin position="218"/>
        <end position="296"/>
    </location>
</feature>
<protein>
    <recommendedName>
        <fullName evidence="4">Probable endolytic peptidoglycan transglycosylase RlpA</fullName>
        <ecNumber evidence="4">4.2.2.-</ecNumber>
    </recommendedName>
</protein>
<reference evidence="9" key="1">
    <citation type="journal article" date="2019" name="Int. J. Syst. Evol. Microbiol.">
        <title>The Global Catalogue of Microorganisms (GCM) 10K type strain sequencing project: providing services to taxonomists for standard genome sequencing and annotation.</title>
        <authorList>
            <consortium name="The Broad Institute Genomics Platform"/>
            <consortium name="The Broad Institute Genome Sequencing Center for Infectious Disease"/>
            <person name="Wu L."/>
            <person name="Ma J."/>
        </authorList>
    </citation>
    <scope>NUCLEOTIDE SEQUENCE [LARGE SCALE GENOMIC DNA]</scope>
    <source>
        <strain evidence="9">JCM 4087</strain>
    </source>
</reference>
<dbReference type="InterPro" id="IPR036680">
    <property type="entry name" value="SPOR-like_sf"/>
</dbReference>
<evidence type="ECO:0000256" key="6">
    <source>
        <dbReference type="SAM" id="MobiDB-lite"/>
    </source>
</evidence>
<evidence type="ECO:0000313" key="8">
    <source>
        <dbReference type="EMBL" id="MFC5860871.1"/>
    </source>
</evidence>
<feature type="region of interest" description="Disordered" evidence="6">
    <location>
        <begin position="57"/>
        <end position="109"/>
    </location>
</feature>
<dbReference type="HAMAP" id="MF_02071">
    <property type="entry name" value="RlpA"/>
    <property type="match status" value="1"/>
</dbReference>
<feature type="region of interest" description="Disordered" evidence="6">
    <location>
        <begin position="1"/>
        <end position="22"/>
    </location>
</feature>
<dbReference type="NCBIfam" id="TIGR00413">
    <property type="entry name" value="rlpA"/>
    <property type="match status" value="1"/>
</dbReference>
<keyword evidence="3 4" id="KW-0961">Cell wall biogenesis/degradation</keyword>
<evidence type="ECO:0000313" key="9">
    <source>
        <dbReference type="Proteomes" id="UP001596091"/>
    </source>
</evidence>
<dbReference type="PANTHER" id="PTHR34183:SF8">
    <property type="entry name" value="ENDOLYTIC PEPTIDOGLYCAN TRANSGLYCOSYLASE RLPA-RELATED"/>
    <property type="match status" value="1"/>
</dbReference>
<keyword evidence="1" id="KW-0732">Signal</keyword>
<evidence type="ECO:0000259" key="7">
    <source>
        <dbReference type="PROSITE" id="PS51724"/>
    </source>
</evidence>
<evidence type="ECO:0000256" key="1">
    <source>
        <dbReference type="ARBA" id="ARBA00022729"/>
    </source>
</evidence>
<evidence type="ECO:0000256" key="3">
    <source>
        <dbReference type="ARBA" id="ARBA00023316"/>
    </source>
</evidence>
<evidence type="ECO:0000256" key="5">
    <source>
        <dbReference type="RuleBase" id="RU003495"/>
    </source>
</evidence>
<dbReference type="Pfam" id="PF05036">
    <property type="entry name" value="SPOR"/>
    <property type="match status" value="1"/>
</dbReference>
<dbReference type="EMBL" id="JBHSPH010000001">
    <property type="protein sequence ID" value="MFC5860871.1"/>
    <property type="molecule type" value="Genomic_DNA"/>
</dbReference>
<feature type="compositionally biased region" description="Polar residues" evidence="6">
    <location>
        <begin position="57"/>
        <end position="71"/>
    </location>
</feature>
<evidence type="ECO:0000256" key="2">
    <source>
        <dbReference type="ARBA" id="ARBA00023239"/>
    </source>
</evidence>
<name>A0ABW1E968_9BACT</name>
<dbReference type="InterPro" id="IPR007730">
    <property type="entry name" value="SPOR-like_dom"/>
</dbReference>
<dbReference type="InterPro" id="IPR012997">
    <property type="entry name" value="RplA"/>
</dbReference>
<dbReference type="Gene3D" id="3.30.70.1070">
    <property type="entry name" value="Sporulation related repeat"/>
    <property type="match status" value="1"/>
</dbReference>
<dbReference type="InterPro" id="IPR036908">
    <property type="entry name" value="RlpA-like_sf"/>
</dbReference>
<dbReference type="PROSITE" id="PS51724">
    <property type="entry name" value="SPOR"/>
    <property type="match status" value="1"/>
</dbReference>